<dbReference type="GO" id="GO:0016837">
    <property type="term" value="F:carbon-oxygen lyase activity, acting on polysaccharides"/>
    <property type="evidence" value="ECO:0007669"/>
    <property type="project" value="UniProtKB-ARBA"/>
</dbReference>
<dbReference type="OrthoDB" id="6636047at2"/>
<evidence type="ECO:0000313" key="9">
    <source>
        <dbReference type="EMBL" id="PSW22156.1"/>
    </source>
</evidence>
<feature type="domain" description="Polysaccharide lyase family 8 C-terminal" evidence="7">
    <location>
        <begin position="701"/>
        <end position="765"/>
    </location>
</feature>
<organism evidence="9 10">
    <name type="scientific">Photobacterium sanctipauli</name>
    <dbReference type="NCBI Taxonomy" id="1342794"/>
    <lineage>
        <taxon>Bacteria</taxon>
        <taxon>Pseudomonadati</taxon>
        <taxon>Pseudomonadota</taxon>
        <taxon>Gammaproteobacteria</taxon>
        <taxon>Vibrionales</taxon>
        <taxon>Vibrionaceae</taxon>
        <taxon>Photobacterium</taxon>
    </lineage>
</organism>
<feature type="chain" id="PRO_5015660252" evidence="5">
    <location>
        <begin position="24"/>
        <end position="810"/>
    </location>
</feature>
<dbReference type="SUPFAM" id="SSF74650">
    <property type="entry name" value="Galactose mutarotase-like"/>
    <property type="match status" value="1"/>
</dbReference>
<evidence type="ECO:0000256" key="3">
    <source>
        <dbReference type="ARBA" id="ARBA00023239"/>
    </source>
</evidence>
<feature type="active site" evidence="4">
    <location>
        <position position="292"/>
    </location>
</feature>
<dbReference type="RefSeq" id="WP_036825317.1">
    <property type="nucleotide sequence ID" value="NZ_JGVO01000636.1"/>
</dbReference>
<feature type="domain" description="Polysaccharide lyase 8 N-terminal alpha-helical" evidence="8">
    <location>
        <begin position="51"/>
        <end position="387"/>
    </location>
</feature>
<dbReference type="InterPro" id="IPR011013">
    <property type="entry name" value="Gal_mutarotase_sf_dom"/>
</dbReference>
<evidence type="ECO:0000256" key="5">
    <source>
        <dbReference type="SAM" id="SignalP"/>
    </source>
</evidence>
<dbReference type="PANTHER" id="PTHR38481:SF1">
    <property type="entry name" value="HYALURONATE LYASE"/>
    <property type="match status" value="1"/>
</dbReference>
<dbReference type="CDD" id="cd01083">
    <property type="entry name" value="GAG_Lyase"/>
    <property type="match status" value="1"/>
</dbReference>
<dbReference type="InterPro" id="IPR008929">
    <property type="entry name" value="Chondroitin_lyas"/>
</dbReference>
<evidence type="ECO:0000256" key="2">
    <source>
        <dbReference type="ARBA" id="ARBA00022729"/>
    </source>
</evidence>
<protein>
    <submittedName>
        <fullName evidence="9">Hyaluronate lyase</fullName>
    </submittedName>
</protein>
<dbReference type="GO" id="GO:0005576">
    <property type="term" value="C:extracellular region"/>
    <property type="evidence" value="ECO:0007669"/>
    <property type="project" value="InterPro"/>
</dbReference>
<dbReference type="Pfam" id="PF02884">
    <property type="entry name" value="Lyase_8_C"/>
    <property type="match status" value="1"/>
</dbReference>
<keyword evidence="3 9" id="KW-0456">Lyase</keyword>
<evidence type="ECO:0000259" key="8">
    <source>
        <dbReference type="Pfam" id="PF08124"/>
    </source>
</evidence>
<feature type="signal peptide" evidence="5">
    <location>
        <begin position="1"/>
        <end position="23"/>
    </location>
</feature>
<dbReference type="InterPro" id="IPR011071">
    <property type="entry name" value="Lyase_8-like_C"/>
</dbReference>
<name>A0A2T3P0V3_9GAMM</name>
<proteinExistence type="inferred from homology"/>
<evidence type="ECO:0000256" key="1">
    <source>
        <dbReference type="ARBA" id="ARBA00006699"/>
    </source>
</evidence>
<evidence type="ECO:0000259" key="6">
    <source>
        <dbReference type="Pfam" id="PF02278"/>
    </source>
</evidence>
<dbReference type="AlphaFoldDB" id="A0A2T3P0V3"/>
<comment type="caution">
    <text evidence="9">The sequence shown here is derived from an EMBL/GenBank/DDBJ whole genome shotgun (WGS) entry which is preliminary data.</text>
</comment>
<dbReference type="Gene3D" id="1.50.10.100">
    <property type="entry name" value="Chondroitin AC/alginate lyase"/>
    <property type="match status" value="1"/>
</dbReference>
<keyword evidence="10" id="KW-1185">Reference proteome</keyword>
<comment type="similarity">
    <text evidence="1">Belongs to the polysaccharide lyase 8 family.</text>
</comment>
<dbReference type="InterPro" id="IPR003159">
    <property type="entry name" value="Lyase_8_central_dom"/>
</dbReference>
<feature type="active site" evidence="4">
    <location>
        <position position="283"/>
    </location>
</feature>
<dbReference type="Proteomes" id="UP000241771">
    <property type="component" value="Unassembled WGS sequence"/>
</dbReference>
<evidence type="ECO:0000256" key="4">
    <source>
        <dbReference type="PIRSR" id="PIRSR638970-1"/>
    </source>
</evidence>
<dbReference type="InterPro" id="IPR004103">
    <property type="entry name" value="Lyase_8_C"/>
</dbReference>
<dbReference type="SUPFAM" id="SSF48230">
    <property type="entry name" value="Chondroitin AC/alginate lyase"/>
    <property type="match status" value="1"/>
</dbReference>
<dbReference type="Gene3D" id="2.60.220.10">
    <property type="entry name" value="Polysaccharide lyase family 8-like, C-terminal"/>
    <property type="match status" value="1"/>
</dbReference>
<dbReference type="Pfam" id="PF08124">
    <property type="entry name" value="Lyase_8_N"/>
    <property type="match status" value="1"/>
</dbReference>
<dbReference type="GO" id="GO:0005975">
    <property type="term" value="P:carbohydrate metabolic process"/>
    <property type="evidence" value="ECO:0007669"/>
    <property type="project" value="InterPro"/>
</dbReference>
<gene>
    <name evidence="9" type="ORF">C9I98_02505</name>
</gene>
<accession>A0A2T3P0V3</accession>
<dbReference type="PANTHER" id="PTHR38481">
    <property type="entry name" value="HYALURONATE LYASE"/>
    <property type="match status" value="1"/>
</dbReference>
<sequence length="810" mass="90798">MRTLPLVVSITAALAMASLPVWATTAGTNSQSRTELTGAIQHDFQELRIRWAENYLGDPDIPFDDRLNQMVVSTNNNAYSQWQAMNTNVDRESLWDDLWLNESTEEGRAVLGQNIRASYQRIFTMAKAYRLRDGQYQNDPDLLAAIVDGMDFLNTHYYKVGAKEWGNWWNWELGTPRDVHNILSLIYDDVPQSLVTNHLDATDYFTPEATHLGAGPGAAWSTNPNYRESTGGNRTDNTHVVLLRGVLGNNAAEIEEAIAALPPVLEYVTTSDGFYHDGSFLQHYDIAYNGTYGNVLLNGLGLQLNLVAGSPWEATDPALQEIYPIIYKSFEPLLYKGTMLEFVNGRAISRPQEQGHDVGHQVMRSILHYIDGATPEDKSRLESMLKTLINEDTFQDFFSSTSNVVNYQKSVALVNDDTIPDRGELIGHYSYPSMERAIHRRDGWLFSVAMHSSRLGNYECMNEENRKGWYTGDGMTYLYNTQLGHYTDFWPVVDSYKLEGTTVDDQQMQECEGQRNEIKGGRKADMDWVGTLKLGDYGVAGMDFYNWDETLTAKKSWFMLDDGVVMLGSDIQSSIGAGLSTVIANRKVSDEGLTNIYVNGELWENSQGSLENVLSLSIRNAELAGSDLSYVFLSPTDIELKREQRLGDWSDIGTRDGEASATFISAEQKHESEQNSYAYVLLPNANSQSLEQFSENPQLDILHNDHQAHAIFDHSLELLAANVWSEQEVVISPLLTTYSPMAIMLQGGEDDELQVAVTDPLQTQTFVRFKLGHGAQIKSDPQGRVQQQSGTEFVVDVSGLQGMSYQFTVK</sequence>
<reference evidence="9 10" key="1">
    <citation type="submission" date="2018-01" db="EMBL/GenBank/DDBJ databases">
        <title>Whole genome sequencing of Histamine producing bacteria.</title>
        <authorList>
            <person name="Butler K."/>
        </authorList>
    </citation>
    <scope>NUCLEOTIDE SEQUENCE [LARGE SCALE GENOMIC DNA]</scope>
    <source>
        <strain evidence="9 10">DSM 100436</strain>
    </source>
</reference>
<dbReference type="InterPro" id="IPR038970">
    <property type="entry name" value="Lyase_8"/>
</dbReference>
<dbReference type="InterPro" id="IPR012970">
    <property type="entry name" value="Lyase_8_alpha_N"/>
</dbReference>
<dbReference type="SUPFAM" id="SSF49863">
    <property type="entry name" value="Hyaluronate lyase-like, C-terminal domain"/>
    <property type="match status" value="1"/>
</dbReference>
<dbReference type="GO" id="GO:0030246">
    <property type="term" value="F:carbohydrate binding"/>
    <property type="evidence" value="ECO:0007669"/>
    <property type="project" value="InterPro"/>
</dbReference>
<evidence type="ECO:0000259" key="7">
    <source>
        <dbReference type="Pfam" id="PF02884"/>
    </source>
</evidence>
<feature type="active site" evidence="4">
    <location>
        <position position="346"/>
    </location>
</feature>
<evidence type="ECO:0000313" key="10">
    <source>
        <dbReference type="Proteomes" id="UP000241771"/>
    </source>
</evidence>
<dbReference type="InterPro" id="IPR014718">
    <property type="entry name" value="GH-type_carb-bd"/>
</dbReference>
<dbReference type="Pfam" id="PF02278">
    <property type="entry name" value="Lyase_8"/>
    <property type="match status" value="1"/>
</dbReference>
<dbReference type="EMBL" id="PYMA01000001">
    <property type="protein sequence ID" value="PSW22156.1"/>
    <property type="molecule type" value="Genomic_DNA"/>
</dbReference>
<dbReference type="Gene3D" id="2.70.98.10">
    <property type="match status" value="1"/>
</dbReference>
<keyword evidence="2 5" id="KW-0732">Signal</keyword>
<feature type="domain" description="Polysaccharide lyase family 8 central" evidence="6">
    <location>
        <begin position="429"/>
        <end position="685"/>
    </location>
</feature>